<name>A0A1M5RD32_9BACT</name>
<accession>A0A1M5RD32</accession>
<dbReference type="AlphaFoldDB" id="A0A1M5RD32"/>
<keyword evidence="1" id="KW-1133">Transmembrane helix</keyword>
<evidence type="ECO:0000256" key="1">
    <source>
        <dbReference type="SAM" id="Phobius"/>
    </source>
</evidence>
<proteinExistence type="predicted"/>
<reference evidence="2 3" key="1">
    <citation type="submission" date="2016-11" db="EMBL/GenBank/DDBJ databases">
        <authorList>
            <person name="Jaros S."/>
            <person name="Januszkiewicz K."/>
            <person name="Wedrychowicz H."/>
        </authorList>
    </citation>
    <scope>NUCLEOTIDE SEQUENCE [LARGE SCALE GENOMIC DNA]</scope>
    <source>
        <strain evidence="2 3">DSM 24574</strain>
    </source>
</reference>
<dbReference type="OrthoDB" id="2618657at2"/>
<gene>
    <name evidence="2" type="ORF">SAMN04488109_3328</name>
</gene>
<evidence type="ECO:0000313" key="3">
    <source>
        <dbReference type="Proteomes" id="UP000184212"/>
    </source>
</evidence>
<dbReference type="Proteomes" id="UP000184212">
    <property type="component" value="Unassembled WGS sequence"/>
</dbReference>
<protein>
    <submittedName>
        <fullName evidence="2">Uncharacterized protein</fullName>
    </submittedName>
</protein>
<dbReference type="EMBL" id="FQWQ01000002">
    <property type="protein sequence ID" value="SHH24204.1"/>
    <property type="molecule type" value="Genomic_DNA"/>
</dbReference>
<feature type="transmembrane region" description="Helical" evidence="1">
    <location>
        <begin position="6"/>
        <end position="26"/>
    </location>
</feature>
<organism evidence="2 3">
    <name type="scientific">Chryseolinea serpens</name>
    <dbReference type="NCBI Taxonomy" id="947013"/>
    <lineage>
        <taxon>Bacteria</taxon>
        <taxon>Pseudomonadati</taxon>
        <taxon>Bacteroidota</taxon>
        <taxon>Cytophagia</taxon>
        <taxon>Cytophagales</taxon>
        <taxon>Fulvivirgaceae</taxon>
        <taxon>Chryseolinea</taxon>
    </lineage>
</organism>
<evidence type="ECO:0000313" key="2">
    <source>
        <dbReference type="EMBL" id="SHH24204.1"/>
    </source>
</evidence>
<keyword evidence="1" id="KW-0812">Transmembrane</keyword>
<keyword evidence="3" id="KW-1185">Reference proteome</keyword>
<dbReference type="RefSeq" id="WP_073136113.1">
    <property type="nucleotide sequence ID" value="NZ_FQWQ01000002.1"/>
</dbReference>
<sequence length="195" mass="22826">MKTIVIVVFSIILLAGAFLLGGYYYLRHRLQRLITLKYAVVGPLIKKLAARETVTRTEILFMVQDPSLRHAVYRVLEAYNQSDLFPLEFFTIEKGAESFLVTWLEFPTELGRAPHEIELYTTVDLNEREDQTYYVFKYRMTGDHWAAENNWMLGVAGPYDSESLPYDTPRRIFSRFYSVDRISARGEVQWVHENI</sequence>
<keyword evidence="1" id="KW-0472">Membrane</keyword>